<dbReference type="AlphaFoldDB" id="A0A4R6PYC8"/>
<evidence type="ECO:0000313" key="5">
    <source>
        <dbReference type="Proteomes" id="UP000295087"/>
    </source>
</evidence>
<keyword evidence="5" id="KW-1185">Reference proteome</keyword>
<dbReference type="EMBL" id="SNXK01000001">
    <property type="protein sequence ID" value="TDP43230.1"/>
    <property type="molecule type" value="Genomic_DNA"/>
</dbReference>
<name>A0A4R6PYC8_NOCIG</name>
<sequence>MTTMSAAEASRNFSAVLRRAEHGETIRIVRHGRTVATVSPPTTSTGSALRRALETSDTTPFDDDFADDINAALALITDDQEDPWGGN</sequence>
<protein>
    <recommendedName>
        <fullName evidence="2">Antitoxin</fullName>
    </recommendedName>
</protein>
<evidence type="ECO:0000256" key="3">
    <source>
        <dbReference type="SAM" id="MobiDB-lite"/>
    </source>
</evidence>
<comment type="function">
    <text evidence="2">Antitoxin component of a type II toxin-antitoxin (TA) system.</text>
</comment>
<dbReference type="Gene3D" id="3.40.1620.10">
    <property type="entry name" value="YefM-like domain"/>
    <property type="match status" value="1"/>
</dbReference>
<comment type="similarity">
    <text evidence="1 2">Belongs to the phD/YefM antitoxin family.</text>
</comment>
<feature type="compositionally biased region" description="Low complexity" evidence="3">
    <location>
        <begin position="37"/>
        <end position="48"/>
    </location>
</feature>
<feature type="region of interest" description="Disordered" evidence="3">
    <location>
        <begin position="37"/>
        <end position="64"/>
    </location>
</feature>
<dbReference type="SUPFAM" id="SSF143120">
    <property type="entry name" value="YefM-like"/>
    <property type="match status" value="1"/>
</dbReference>
<evidence type="ECO:0000256" key="1">
    <source>
        <dbReference type="ARBA" id="ARBA00009981"/>
    </source>
</evidence>
<accession>A0A4R6PYC8</accession>
<dbReference type="Pfam" id="PF02604">
    <property type="entry name" value="PhdYeFM_antitox"/>
    <property type="match status" value="1"/>
</dbReference>
<dbReference type="RefSeq" id="WP_067497221.1">
    <property type="nucleotide sequence ID" value="NZ_JBHXPO010000002.1"/>
</dbReference>
<reference evidence="4 5" key="1">
    <citation type="submission" date="2019-03" db="EMBL/GenBank/DDBJ databases">
        <title>Genomic Encyclopedia of Type Strains, Phase IV (KMG-IV): sequencing the most valuable type-strain genomes for metagenomic binning, comparative biology and taxonomic classification.</title>
        <authorList>
            <person name="Goeker M."/>
        </authorList>
    </citation>
    <scope>NUCLEOTIDE SEQUENCE [LARGE SCALE GENOMIC DNA]</scope>
    <source>
        <strain evidence="4 5">DSM 44496</strain>
    </source>
</reference>
<evidence type="ECO:0000313" key="4">
    <source>
        <dbReference type="EMBL" id="TDP43230.1"/>
    </source>
</evidence>
<proteinExistence type="inferred from homology"/>
<dbReference type="NCBIfam" id="TIGR01552">
    <property type="entry name" value="phd_fam"/>
    <property type="match status" value="1"/>
</dbReference>
<gene>
    <name evidence="4" type="ORF">DFR75_1012352</name>
</gene>
<dbReference type="InterPro" id="IPR036165">
    <property type="entry name" value="YefM-like_sf"/>
</dbReference>
<evidence type="ECO:0000256" key="2">
    <source>
        <dbReference type="RuleBase" id="RU362080"/>
    </source>
</evidence>
<organism evidence="4 5">
    <name type="scientific">Nocardia ignorata</name>
    <dbReference type="NCBI Taxonomy" id="145285"/>
    <lineage>
        <taxon>Bacteria</taxon>
        <taxon>Bacillati</taxon>
        <taxon>Actinomycetota</taxon>
        <taxon>Actinomycetes</taxon>
        <taxon>Mycobacteriales</taxon>
        <taxon>Nocardiaceae</taxon>
        <taxon>Nocardia</taxon>
    </lineage>
</organism>
<comment type="caution">
    <text evidence="4">The sequence shown here is derived from an EMBL/GenBank/DDBJ whole genome shotgun (WGS) entry which is preliminary data.</text>
</comment>
<dbReference type="InterPro" id="IPR006442">
    <property type="entry name" value="Antitoxin_Phd/YefM"/>
</dbReference>
<dbReference type="Proteomes" id="UP000295087">
    <property type="component" value="Unassembled WGS sequence"/>
</dbReference>